<dbReference type="Pfam" id="PF02009">
    <property type="entry name" value="RIFIN"/>
    <property type="match status" value="2"/>
</dbReference>
<reference evidence="4" key="1">
    <citation type="submission" date="2014-01" db="EMBL/GenBank/DDBJ databases">
        <authorList>
            <person name="Aslett M."/>
        </authorList>
    </citation>
    <scope>NUCLEOTIDE SEQUENCE</scope>
    <source>
        <strain evidence="4">CDC</strain>
    </source>
</reference>
<dbReference type="NCBIfam" id="TIGR01477">
    <property type="entry name" value="RIFIN"/>
    <property type="match status" value="2"/>
</dbReference>
<feature type="coiled-coil region" evidence="1">
    <location>
        <begin position="60"/>
        <end position="87"/>
    </location>
</feature>
<sequence length="455" mass="50680">MKVHYINILLFALPLNILVNSPHKKPSITPHHTPKIPTTRLLCECELYTPANYDNDQDMKKVMENFNKQTQQRFEEYEERLQSKRMQRKDKCDKEIQKIILKDKLEKELMDKFATLQTDIQNDALPTCICEKSLADKTEKFCLNCGKNMGAIAPWWGLVCGAGYAGWTNYFATTVVKMATDAGISEGLKVGLEKVTDIVGTLLSTTDKVIILKDKLEKELMDKFATLQTDIQNDALPTCICEKSLADKTEKFCLNCGKNMGAIAPWWGLVCGAGYAGWTNYFATTVVKMATDAGISEGLKVGLEKVTDIVGTLLSTTDKVPAIEALQKITAGKFTDGISLHGIFKCISSNMNGQLNDTYPLFSTAVDTMAKRTLPQFNSWNPTPVAAVEKAFADAQTRVLTQAGNVTSNLTTGITASIVAIVVIVLVMIIIYLILRYRRKKKMKKKLQYIKLLEE</sequence>
<evidence type="ECO:0000256" key="2">
    <source>
        <dbReference type="SAM" id="Phobius"/>
    </source>
</evidence>
<reference evidence="4" key="2">
    <citation type="submission" date="2014-05" db="EMBL/GenBank/DDBJ databases">
        <title>The genome sequences of chimpanzee malaria parasites reveal the path to human adaptation.</title>
        <authorList>
            <person name="Otto T.D."/>
            <person name="Rayner J.C."/>
            <person name="Boehme U."/>
            <person name="Pain A."/>
            <person name="Spottiswoode N."/>
            <person name="Sanders M."/>
            <person name="Quail M."/>
            <person name="Ollomo B."/>
            <person name="Renaud F."/>
            <person name="Thomas A.W."/>
            <person name="Prugnolle F."/>
            <person name="Conway D.J."/>
            <person name="Newbold C."/>
            <person name="Berriman M."/>
        </authorList>
    </citation>
    <scope>NUCLEOTIDE SEQUENCE [LARGE SCALE GENOMIC DNA]</scope>
    <source>
        <strain evidence="4">CDC</strain>
    </source>
</reference>
<evidence type="ECO:0000256" key="3">
    <source>
        <dbReference type="SAM" id="SignalP"/>
    </source>
</evidence>
<feature type="signal peptide" evidence="3">
    <location>
        <begin position="1"/>
        <end position="19"/>
    </location>
</feature>
<proteinExistence type="predicted"/>
<name>A0A060RM07_PLARE</name>
<dbReference type="InterPro" id="IPR006373">
    <property type="entry name" value="VSA_Rifin"/>
</dbReference>
<keyword evidence="1" id="KW-0175">Coiled coil</keyword>
<evidence type="ECO:0000256" key="1">
    <source>
        <dbReference type="SAM" id="Coils"/>
    </source>
</evidence>
<evidence type="ECO:0000313" key="5">
    <source>
        <dbReference type="Proteomes" id="UP000027581"/>
    </source>
</evidence>
<feature type="chain" id="PRO_5001586473" evidence="3">
    <location>
        <begin position="20"/>
        <end position="455"/>
    </location>
</feature>
<gene>
    <name evidence="4" type="primary">RIF</name>
    <name evidence="4" type="ORF">PRCDC_0022900</name>
</gene>
<dbReference type="AlphaFoldDB" id="A0A060RM07"/>
<organism evidence="4 5">
    <name type="scientific">Plasmodium reichenowi</name>
    <dbReference type="NCBI Taxonomy" id="5854"/>
    <lineage>
        <taxon>Eukaryota</taxon>
        <taxon>Sar</taxon>
        <taxon>Alveolata</taxon>
        <taxon>Apicomplexa</taxon>
        <taxon>Aconoidasida</taxon>
        <taxon>Haemosporida</taxon>
        <taxon>Plasmodiidae</taxon>
        <taxon>Plasmodium</taxon>
        <taxon>Plasmodium (Laverania)</taxon>
    </lineage>
</organism>
<keyword evidence="2" id="KW-0472">Membrane</keyword>
<evidence type="ECO:0000313" key="4">
    <source>
        <dbReference type="EMBL" id="CDO61592.1"/>
    </source>
</evidence>
<keyword evidence="2" id="KW-1133">Transmembrane helix</keyword>
<keyword evidence="3" id="KW-0732">Signal</keyword>
<dbReference type="PhylomeDB" id="A0A060RM07"/>
<keyword evidence="2" id="KW-0812">Transmembrane</keyword>
<feature type="transmembrane region" description="Helical" evidence="2">
    <location>
        <begin position="414"/>
        <end position="435"/>
    </location>
</feature>
<accession>A0A060RM07</accession>
<dbReference type="EMBL" id="HG810445">
    <property type="protein sequence ID" value="CDO61592.1"/>
    <property type="molecule type" value="Genomic_DNA"/>
</dbReference>
<dbReference type="Proteomes" id="UP000027581">
    <property type="component" value="Unassembled WGS sequence"/>
</dbReference>
<protein>
    <submittedName>
        <fullName evidence="4">Rifin</fullName>
    </submittedName>
</protein>
<dbReference type="VEuPathDB" id="PlasmoDB:PRG01_0800400"/>
<dbReference type="VEuPathDB" id="PlasmoDB:PRCDC_0022900"/>
<keyword evidence="5" id="KW-1185">Reference proteome</keyword>
<dbReference type="VEuPathDB" id="PlasmoDB:PRG01_1204100"/>